<dbReference type="SUPFAM" id="SSF52540">
    <property type="entry name" value="P-loop containing nucleoside triphosphate hydrolases"/>
    <property type="match status" value="1"/>
</dbReference>
<dbReference type="InterPro" id="IPR027417">
    <property type="entry name" value="P-loop_NTPase"/>
</dbReference>
<reference evidence="1" key="2">
    <citation type="submission" date="2014-03" db="EMBL/GenBank/DDBJ databases">
        <title>Candidatus Competibacter-lineage genomes retrieved from metagenomes reveal functional metabolic diversity.</title>
        <authorList>
            <person name="McIlroy S.J."/>
            <person name="Albertsen M."/>
            <person name="Andresen E.K."/>
            <person name="Saunders A.M."/>
            <person name="Kristiansen R."/>
            <person name="Stokholm-Bjerregaard M."/>
            <person name="Nielsen K.L."/>
            <person name="Nielsen P.H."/>
        </authorList>
    </citation>
    <scope>NUCLEOTIDE SEQUENCE</scope>
    <source>
        <strain evidence="1">Run_A_D11</strain>
    </source>
</reference>
<protein>
    <submittedName>
        <fullName evidence="1">Uncharacterized protein</fullName>
    </submittedName>
</protein>
<comment type="caution">
    <text evidence="1">The sequence shown here is derived from an EMBL/GenBank/DDBJ whole genome shotgun (WGS) entry which is preliminary data.</text>
</comment>
<gene>
    <name evidence="1" type="ORF">BN873_380058</name>
</gene>
<dbReference type="EMBL" id="CBTJ020000045">
    <property type="protein sequence ID" value="CDI03076.1"/>
    <property type="molecule type" value="Genomic_DNA"/>
</dbReference>
<dbReference type="STRING" id="1400863.BN873_380058"/>
<dbReference type="OrthoDB" id="3691767at2"/>
<dbReference type="Proteomes" id="UP000035760">
    <property type="component" value="Unassembled WGS sequence"/>
</dbReference>
<dbReference type="AlphaFoldDB" id="W6M5B6"/>
<reference evidence="1" key="1">
    <citation type="submission" date="2013-07" db="EMBL/GenBank/DDBJ databases">
        <authorList>
            <person name="McIlroy S."/>
        </authorList>
    </citation>
    <scope>NUCLEOTIDE SEQUENCE [LARGE SCALE GENOMIC DNA]</scope>
    <source>
        <strain evidence="1">Run_A_D11</strain>
    </source>
</reference>
<organism evidence="1 2">
    <name type="scientific">Candidatus Competibacter denitrificans Run_A_D11</name>
    <dbReference type="NCBI Taxonomy" id="1400863"/>
    <lineage>
        <taxon>Bacteria</taxon>
        <taxon>Pseudomonadati</taxon>
        <taxon>Pseudomonadota</taxon>
        <taxon>Gammaproteobacteria</taxon>
        <taxon>Candidatus Competibacteraceae</taxon>
        <taxon>Candidatus Competibacter</taxon>
    </lineage>
</organism>
<evidence type="ECO:0000313" key="1">
    <source>
        <dbReference type="EMBL" id="CDI03076.1"/>
    </source>
</evidence>
<keyword evidence="2" id="KW-1185">Reference proteome</keyword>
<proteinExistence type="predicted"/>
<sequence length="193" mass="21336">MASAIYFIGGASASGKSVVARALAAEAQWPIVELDEFYDILDSAFEDHTNLEKATDKIALQVVVQLLAVNAACLVEGGWIDPAPAKKLKDRSQGQFYPVYCGYPNGTVEQRLTMIKREKAHWLAERSKKTARAYLESQIKHSRWYQRQCGQYGLPFFDFSDISVGVAALSANYTDWLRSVGTHAKATASQAIL</sequence>
<name>W6M5B6_9GAMM</name>
<dbReference type="Gene3D" id="3.40.50.300">
    <property type="entry name" value="P-loop containing nucleotide triphosphate hydrolases"/>
    <property type="match status" value="1"/>
</dbReference>
<evidence type="ECO:0000313" key="2">
    <source>
        <dbReference type="Proteomes" id="UP000035760"/>
    </source>
</evidence>
<accession>W6M5B6</accession>
<dbReference type="RefSeq" id="WP_139031690.1">
    <property type="nucleotide sequence ID" value="NZ_CBTJ020000045.1"/>
</dbReference>